<comment type="caution">
    <text evidence="3">The sequence shown here is derived from an EMBL/GenBank/DDBJ whole genome shotgun (WGS) entry which is preliminary data.</text>
</comment>
<feature type="compositionally biased region" description="Acidic residues" evidence="1">
    <location>
        <begin position="587"/>
        <end position="601"/>
    </location>
</feature>
<feature type="domain" description="LysM" evidence="2">
    <location>
        <begin position="228"/>
        <end position="271"/>
    </location>
</feature>
<dbReference type="InterPro" id="IPR018392">
    <property type="entry name" value="LysM"/>
</dbReference>
<feature type="compositionally biased region" description="Polar residues" evidence="1">
    <location>
        <begin position="307"/>
        <end position="319"/>
    </location>
</feature>
<evidence type="ECO:0000259" key="2">
    <source>
        <dbReference type="Pfam" id="PF01476"/>
    </source>
</evidence>
<dbReference type="CDD" id="cd00118">
    <property type="entry name" value="LysM"/>
    <property type="match status" value="1"/>
</dbReference>
<evidence type="ECO:0000256" key="1">
    <source>
        <dbReference type="SAM" id="MobiDB-lite"/>
    </source>
</evidence>
<feature type="region of interest" description="Disordered" evidence="1">
    <location>
        <begin position="42"/>
        <end position="98"/>
    </location>
</feature>
<dbReference type="AlphaFoldDB" id="A0AAN7WBD5"/>
<dbReference type="Proteomes" id="UP001310594">
    <property type="component" value="Unassembled WGS sequence"/>
</dbReference>
<sequence>MSSNASHPTTTSSSLRPRTRRLISGLDEGDETNFDVISAASTRTASPLLSPLDSRSASPIPSARLPRPSSSRGLRGGGTAGRVKGGRAGNESPNSLSGLWGSSWTALQVIASDLLSGDAAAVDGGDKSGRVRRPVQKQEGGRSSTSAPPGQWGPGVRPNAGSVTIGGGHRDEQLAALRAQKRKDMLTRSDTSYADTLGKLKRRLSDERASLSAPPGDNEDRDALVYLHHVQKHDTLAGITIRYNCSANTLRKANRMWPNDPVHSRDILILPVDACSVKGRMMPGPEALDLLSTDAEALEAGQAEEVNPTSTSHPTNGEISRNRTNSSSTTTTTSRRASSSTAARSSLDTSQQEQQPWHHDSWVLLPNATKPTEIARLSRKALGYFPPTRRKSNCYSDLDTPSTSLDLTRTMTTEQLLALSPSRQDPPQRPARTRRLSNATNGYFPAYLAGPGGVGTMDRKVRFPGPGQDGLNKMFARHLPDVAPPRQQQNLLSPEMPLYTDDGGVITPLGSGAASPNLMMMGSGNGVTVGEMAGGIENWMRRMASNAKDAMAPPERVKAARASVGAPGKGAGGVGDLIEMIDGFEIGEDEDHDEGYDEVEVEGGRGRQGSVVHVGLEPSSSATSYFDGGARERSKGGKRGKDD</sequence>
<feature type="region of interest" description="Disordered" evidence="1">
    <location>
        <begin position="121"/>
        <end position="167"/>
    </location>
</feature>
<feature type="region of interest" description="Disordered" evidence="1">
    <location>
        <begin position="1"/>
        <end position="28"/>
    </location>
</feature>
<feature type="compositionally biased region" description="Low complexity" evidence="1">
    <location>
        <begin position="1"/>
        <end position="16"/>
    </location>
</feature>
<dbReference type="Gene3D" id="3.10.350.10">
    <property type="entry name" value="LysM domain"/>
    <property type="match status" value="1"/>
</dbReference>
<dbReference type="Pfam" id="PF01476">
    <property type="entry name" value="LysM"/>
    <property type="match status" value="1"/>
</dbReference>
<dbReference type="EMBL" id="JAVRQU010000008">
    <property type="protein sequence ID" value="KAK5699493.1"/>
    <property type="molecule type" value="Genomic_DNA"/>
</dbReference>
<organism evidence="3 4">
    <name type="scientific">Elasticomyces elasticus</name>
    <dbReference type="NCBI Taxonomy" id="574655"/>
    <lineage>
        <taxon>Eukaryota</taxon>
        <taxon>Fungi</taxon>
        <taxon>Dikarya</taxon>
        <taxon>Ascomycota</taxon>
        <taxon>Pezizomycotina</taxon>
        <taxon>Dothideomycetes</taxon>
        <taxon>Dothideomycetidae</taxon>
        <taxon>Mycosphaerellales</taxon>
        <taxon>Teratosphaeriaceae</taxon>
        <taxon>Elasticomyces</taxon>
    </lineage>
</organism>
<dbReference type="PANTHER" id="PTHR20932">
    <property type="entry name" value="LYSM AND PUTATIVE PEPTIDOGLYCAN-BINDING DOMAIN-CONTAINING PROTEIN"/>
    <property type="match status" value="1"/>
</dbReference>
<protein>
    <recommendedName>
        <fullName evidence="2">LysM domain-containing protein</fullName>
    </recommendedName>
</protein>
<feature type="region of interest" description="Disordered" evidence="1">
    <location>
        <begin position="302"/>
        <end position="364"/>
    </location>
</feature>
<feature type="compositionally biased region" description="Low complexity" evidence="1">
    <location>
        <begin position="54"/>
        <end position="73"/>
    </location>
</feature>
<evidence type="ECO:0000313" key="3">
    <source>
        <dbReference type="EMBL" id="KAK5699493.1"/>
    </source>
</evidence>
<proteinExistence type="predicted"/>
<evidence type="ECO:0000313" key="4">
    <source>
        <dbReference type="Proteomes" id="UP001310594"/>
    </source>
</evidence>
<feature type="region of interest" description="Disordered" evidence="1">
    <location>
        <begin position="587"/>
        <end position="643"/>
    </location>
</feature>
<dbReference type="PANTHER" id="PTHR20932:SF8">
    <property type="entry name" value="LD22649P"/>
    <property type="match status" value="1"/>
</dbReference>
<reference evidence="3" key="1">
    <citation type="submission" date="2023-08" db="EMBL/GenBank/DDBJ databases">
        <title>Black Yeasts Isolated from many extreme environments.</title>
        <authorList>
            <person name="Coleine C."/>
            <person name="Stajich J.E."/>
            <person name="Selbmann L."/>
        </authorList>
    </citation>
    <scope>NUCLEOTIDE SEQUENCE</scope>
    <source>
        <strain evidence="3">CCFEE 5810</strain>
    </source>
</reference>
<feature type="compositionally biased region" description="Basic and acidic residues" evidence="1">
    <location>
        <begin position="629"/>
        <end position="643"/>
    </location>
</feature>
<dbReference type="SUPFAM" id="SSF54106">
    <property type="entry name" value="LysM domain"/>
    <property type="match status" value="1"/>
</dbReference>
<dbReference type="InterPro" id="IPR045030">
    <property type="entry name" value="LYSM1-4"/>
</dbReference>
<name>A0AAN7WBD5_9PEZI</name>
<dbReference type="InterPro" id="IPR036779">
    <property type="entry name" value="LysM_dom_sf"/>
</dbReference>
<gene>
    <name evidence="3" type="ORF">LTR97_005621</name>
</gene>
<feature type="compositionally biased region" description="Low complexity" evidence="1">
    <location>
        <begin position="322"/>
        <end position="346"/>
    </location>
</feature>
<accession>A0AAN7WBD5</accession>